<dbReference type="NCBIfam" id="TIGR04183">
    <property type="entry name" value="Por_Secre_tail"/>
    <property type="match status" value="1"/>
</dbReference>
<feature type="signal peptide" evidence="1">
    <location>
        <begin position="1"/>
        <end position="22"/>
    </location>
</feature>
<dbReference type="RefSeq" id="WP_208133303.1">
    <property type="nucleotide sequence ID" value="NZ_BAABGQ010000016.1"/>
</dbReference>
<feature type="chain" id="PRO_5045631609" description="Secretion system C-terminal sorting domain-containing protein" evidence="1">
    <location>
        <begin position="23"/>
        <end position="993"/>
    </location>
</feature>
<accession>A0ABP8QSG9</accession>
<sequence length="993" mass="105753">MKKLYFLLLLGLLGPVCLRAQQADSLRFKLDYLFAHLDKSQVPTGRLDAYATPWLPLSAFNGTLADSTRTTPAVFRALYATAYTASIYGPNMMATLPSYNSTVAAAETTAGAGTIPVMAQLITYATVRPDAFSQNLLTLQSQQVYDVAGRPASPYSLRSVFAVAPTREFSATGNVALVFPASLYVQLGNYASQPLLAVDFGDGRGYVAATWDQPISAAYSTSGTKRIKVRFTQQQGAPPAVLSQDYFSQFDLFVATPATNALRTASVPSMYFGPQPGQAAGTAYFHYGTDPTTGAMHTTLVKPFIVAEGYDRSYIAPHTAKNYSIDDFLKEIATSRGTTGFDLRNALESVGDYDIVFIDYANGTDDILLNAGLFKAVLDYVNKNKDPASTEQNVVMGMSMGGLIARYKLAEMEKSAPGSTNTRLLVLQDSPQRGANIPLGLSALIRQAQLSFGTYTSGDIDATLKEANALLDQPATKQLLLYQTTLTPQTGPGGFPYNTIDYTGNSFIEGPYRAMVNYAAPYKIVAVSQGSQCGVGLFAPYTELIRVSGYFNLFNLPFIFAGSNGLSGEVVVNAIPANGQANRVSGIHLVEQTQAFFGLVTLRADVVRDNFNCPSGLLPLDGTAGGTEPIGNAIGSNGGFLAGSAYGHSFVAQYTAVPTFSFIPIPSALDVNDFTLPALSAKYIKGISSFSNSRTNGFLAQEQTNLFSNNDFNVPHLTFTARNGEFIFDQMEGKQLASNYCSTECLNPADLVITGPTTLCGTGTYNTPVQGPDVTYIWTASPASAFTVSSGSGPSFSTSNVGDGSGTITLQIGGNCPLTLTKSVKTGTPDSPSFDGPTEVACTDYSETYTITNYGPDVNYTVRSGGVARSKPVLPRVGTFQVLFSGPGSGYVNVTASNTCGTVTNTLYVTVDPCASSYAVYPNPASSQLTVASTKSTADFDADLYDTYGKKVKTIHGDHGKAVFKIDELPEGLYNLRVGQGKDAYSQHIQVKH</sequence>
<dbReference type="InterPro" id="IPR029058">
    <property type="entry name" value="AB_hydrolase_fold"/>
</dbReference>
<proteinExistence type="predicted"/>
<feature type="domain" description="Secretion system C-terminal sorting" evidence="2">
    <location>
        <begin position="920"/>
        <end position="989"/>
    </location>
</feature>
<dbReference type="Proteomes" id="UP001501243">
    <property type="component" value="Unassembled WGS sequence"/>
</dbReference>
<dbReference type="Gene3D" id="3.40.50.1820">
    <property type="entry name" value="alpha/beta hydrolase"/>
    <property type="match status" value="1"/>
</dbReference>
<organism evidence="3 4">
    <name type="scientific">Hymenobacter ginsengisoli</name>
    <dbReference type="NCBI Taxonomy" id="1051626"/>
    <lineage>
        <taxon>Bacteria</taxon>
        <taxon>Pseudomonadati</taxon>
        <taxon>Bacteroidota</taxon>
        <taxon>Cytophagia</taxon>
        <taxon>Cytophagales</taxon>
        <taxon>Hymenobacteraceae</taxon>
        <taxon>Hymenobacter</taxon>
    </lineage>
</organism>
<evidence type="ECO:0000256" key="1">
    <source>
        <dbReference type="SAM" id="SignalP"/>
    </source>
</evidence>
<comment type="caution">
    <text evidence="3">The sequence shown here is derived from an EMBL/GenBank/DDBJ whole genome shotgun (WGS) entry which is preliminary data.</text>
</comment>
<name>A0ABP8QSG9_9BACT</name>
<dbReference type="SUPFAM" id="SSF53474">
    <property type="entry name" value="alpha/beta-Hydrolases"/>
    <property type="match status" value="1"/>
</dbReference>
<evidence type="ECO:0000313" key="4">
    <source>
        <dbReference type="Proteomes" id="UP001501243"/>
    </source>
</evidence>
<dbReference type="InterPro" id="IPR026444">
    <property type="entry name" value="Secre_tail"/>
</dbReference>
<reference evidence="4" key="1">
    <citation type="journal article" date="2019" name="Int. J. Syst. Evol. Microbiol.">
        <title>The Global Catalogue of Microorganisms (GCM) 10K type strain sequencing project: providing services to taxonomists for standard genome sequencing and annotation.</title>
        <authorList>
            <consortium name="The Broad Institute Genomics Platform"/>
            <consortium name="The Broad Institute Genome Sequencing Center for Infectious Disease"/>
            <person name="Wu L."/>
            <person name="Ma J."/>
        </authorList>
    </citation>
    <scope>NUCLEOTIDE SEQUENCE [LARGE SCALE GENOMIC DNA]</scope>
    <source>
        <strain evidence="4">JCM 17841</strain>
    </source>
</reference>
<evidence type="ECO:0000259" key="2">
    <source>
        <dbReference type="Pfam" id="PF18962"/>
    </source>
</evidence>
<protein>
    <recommendedName>
        <fullName evidence="2">Secretion system C-terminal sorting domain-containing protein</fullName>
    </recommendedName>
</protein>
<evidence type="ECO:0000313" key="3">
    <source>
        <dbReference type="EMBL" id="GAA4509565.1"/>
    </source>
</evidence>
<keyword evidence="4" id="KW-1185">Reference proteome</keyword>
<dbReference type="Pfam" id="PF18962">
    <property type="entry name" value="Por_Secre_tail"/>
    <property type="match status" value="1"/>
</dbReference>
<gene>
    <name evidence="3" type="ORF">GCM10023172_43240</name>
</gene>
<dbReference type="EMBL" id="BAABGQ010000016">
    <property type="protein sequence ID" value="GAA4509565.1"/>
    <property type="molecule type" value="Genomic_DNA"/>
</dbReference>
<keyword evidence="1" id="KW-0732">Signal</keyword>